<dbReference type="Proteomes" id="UP000807025">
    <property type="component" value="Unassembled WGS sequence"/>
</dbReference>
<dbReference type="AlphaFoldDB" id="A0A9P6A7M1"/>
<protein>
    <submittedName>
        <fullName evidence="1">Uncharacterized protein</fullName>
    </submittedName>
</protein>
<sequence>MRPLTLTVPMQFEASVPQLHKWLKGCINNLPFPELLERLEITLEHWQEEYPELIEYETLSRFLAELRDRGALRHISIAISITTPEAGEGVDIDEERETNKLKDGLAAILGPGADVRLSVLRFKPQETYELVVDCRV</sequence>
<proteinExistence type="predicted"/>
<evidence type="ECO:0000313" key="1">
    <source>
        <dbReference type="EMBL" id="KAF9499214.1"/>
    </source>
</evidence>
<comment type="caution">
    <text evidence="1">The sequence shown here is derived from an EMBL/GenBank/DDBJ whole genome shotgun (WGS) entry which is preliminary data.</text>
</comment>
<dbReference type="EMBL" id="MU154533">
    <property type="protein sequence ID" value="KAF9499214.1"/>
    <property type="molecule type" value="Genomic_DNA"/>
</dbReference>
<accession>A0A9P6A7M1</accession>
<organism evidence="1 2">
    <name type="scientific">Pleurotus eryngii</name>
    <name type="common">Boletus of the steppes</name>
    <dbReference type="NCBI Taxonomy" id="5323"/>
    <lineage>
        <taxon>Eukaryota</taxon>
        <taxon>Fungi</taxon>
        <taxon>Dikarya</taxon>
        <taxon>Basidiomycota</taxon>
        <taxon>Agaricomycotina</taxon>
        <taxon>Agaricomycetes</taxon>
        <taxon>Agaricomycetidae</taxon>
        <taxon>Agaricales</taxon>
        <taxon>Pleurotineae</taxon>
        <taxon>Pleurotaceae</taxon>
        <taxon>Pleurotus</taxon>
    </lineage>
</organism>
<keyword evidence="2" id="KW-1185">Reference proteome</keyword>
<name>A0A9P6A7M1_PLEER</name>
<reference evidence="1" key="1">
    <citation type="submission" date="2020-11" db="EMBL/GenBank/DDBJ databases">
        <authorList>
            <consortium name="DOE Joint Genome Institute"/>
            <person name="Ahrendt S."/>
            <person name="Riley R."/>
            <person name="Andreopoulos W."/>
            <person name="Labutti K."/>
            <person name="Pangilinan J."/>
            <person name="Ruiz-Duenas F.J."/>
            <person name="Barrasa J.M."/>
            <person name="Sanchez-Garcia M."/>
            <person name="Camarero S."/>
            <person name="Miyauchi S."/>
            <person name="Serrano A."/>
            <person name="Linde D."/>
            <person name="Babiker R."/>
            <person name="Drula E."/>
            <person name="Ayuso-Fernandez I."/>
            <person name="Pacheco R."/>
            <person name="Padilla G."/>
            <person name="Ferreira P."/>
            <person name="Barriuso J."/>
            <person name="Kellner H."/>
            <person name="Castanera R."/>
            <person name="Alfaro M."/>
            <person name="Ramirez L."/>
            <person name="Pisabarro A.G."/>
            <person name="Kuo A."/>
            <person name="Tritt A."/>
            <person name="Lipzen A."/>
            <person name="He G."/>
            <person name="Yan M."/>
            <person name="Ng V."/>
            <person name="Cullen D."/>
            <person name="Martin F."/>
            <person name="Rosso M.-N."/>
            <person name="Henrissat B."/>
            <person name="Hibbett D."/>
            <person name="Martinez A.T."/>
            <person name="Grigoriev I.V."/>
        </authorList>
    </citation>
    <scope>NUCLEOTIDE SEQUENCE</scope>
    <source>
        <strain evidence="1">ATCC 90797</strain>
    </source>
</reference>
<gene>
    <name evidence="1" type="ORF">BDN71DRAFT_1442259</name>
</gene>
<evidence type="ECO:0000313" key="2">
    <source>
        <dbReference type="Proteomes" id="UP000807025"/>
    </source>
</evidence>